<proteinExistence type="predicted"/>
<dbReference type="KEGG" id="pmet:G4Y79_17330"/>
<dbReference type="AlphaFoldDB" id="A0A7S8E6U9"/>
<keyword evidence="3" id="KW-0689">Ribosomal protein</keyword>
<evidence type="ECO:0000313" key="3">
    <source>
        <dbReference type="EMBL" id="QPC81444.1"/>
    </source>
</evidence>
<dbReference type="SMART" id="SM00316">
    <property type="entry name" value="S1"/>
    <property type="match status" value="2"/>
</dbReference>
<accession>A0A7S8E6U9</accession>
<dbReference type="GO" id="GO:0003735">
    <property type="term" value="F:structural constituent of ribosome"/>
    <property type="evidence" value="ECO:0007669"/>
    <property type="project" value="TreeGrafter"/>
</dbReference>
<gene>
    <name evidence="3" type="ORF">G4Y79_17330</name>
</gene>
<feature type="compositionally biased region" description="Basic residues" evidence="1">
    <location>
        <begin position="205"/>
        <end position="215"/>
    </location>
</feature>
<feature type="compositionally biased region" description="Basic and acidic residues" evidence="1">
    <location>
        <begin position="216"/>
        <end position="234"/>
    </location>
</feature>
<dbReference type="EMBL" id="CP062983">
    <property type="protein sequence ID" value="QPC81444.1"/>
    <property type="molecule type" value="Genomic_DNA"/>
</dbReference>
<dbReference type="RefSeq" id="WP_195169517.1">
    <property type="nucleotide sequence ID" value="NZ_CP062983.1"/>
</dbReference>
<feature type="domain" description="S1 motif" evidence="2">
    <location>
        <begin position="97"/>
        <end position="166"/>
    </location>
</feature>
<dbReference type="Gene3D" id="2.40.50.140">
    <property type="entry name" value="Nucleic acid-binding proteins"/>
    <property type="match status" value="2"/>
</dbReference>
<name>A0A7S8E6U9_9CHLR</name>
<dbReference type="Pfam" id="PF00575">
    <property type="entry name" value="S1"/>
    <property type="match status" value="2"/>
</dbReference>
<organism evidence="3 4">
    <name type="scientific">Phototrophicus methaneseepsis</name>
    <dbReference type="NCBI Taxonomy" id="2710758"/>
    <lineage>
        <taxon>Bacteria</taxon>
        <taxon>Bacillati</taxon>
        <taxon>Chloroflexota</taxon>
        <taxon>Candidatus Thermofontia</taxon>
        <taxon>Phototrophicales</taxon>
        <taxon>Phototrophicaceae</taxon>
        <taxon>Phototrophicus</taxon>
    </lineage>
</organism>
<dbReference type="Proteomes" id="UP000594468">
    <property type="component" value="Chromosome"/>
</dbReference>
<feature type="compositionally biased region" description="Polar residues" evidence="1">
    <location>
        <begin position="195"/>
        <end position="204"/>
    </location>
</feature>
<evidence type="ECO:0000256" key="1">
    <source>
        <dbReference type="SAM" id="MobiDB-lite"/>
    </source>
</evidence>
<reference evidence="3 4" key="1">
    <citation type="submission" date="2020-02" db="EMBL/GenBank/DDBJ databases">
        <authorList>
            <person name="Zheng R.K."/>
            <person name="Sun C.M."/>
        </authorList>
    </citation>
    <scope>NUCLEOTIDE SEQUENCE [LARGE SCALE GENOMIC DNA]</scope>
    <source>
        <strain evidence="4">rifampicinis</strain>
    </source>
</reference>
<evidence type="ECO:0000313" key="4">
    <source>
        <dbReference type="Proteomes" id="UP000594468"/>
    </source>
</evidence>
<dbReference type="GO" id="GO:0005840">
    <property type="term" value="C:ribosome"/>
    <property type="evidence" value="ECO:0007669"/>
    <property type="project" value="UniProtKB-KW"/>
</dbReference>
<keyword evidence="3" id="KW-0687">Ribonucleoprotein</keyword>
<dbReference type="SUPFAM" id="SSF50249">
    <property type="entry name" value="Nucleic acid-binding proteins"/>
    <property type="match status" value="2"/>
</dbReference>
<feature type="region of interest" description="Disordered" evidence="1">
    <location>
        <begin position="184"/>
        <end position="234"/>
    </location>
</feature>
<dbReference type="InterPro" id="IPR012340">
    <property type="entry name" value="NA-bd_OB-fold"/>
</dbReference>
<dbReference type="GO" id="GO:0005737">
    <property type="term" value="C:cytoplasm"/>
    <property type="evidence" value="ECO:0007669"/>
    <property type="project" value="UniProtKB-ARBA"/>
</dbReference>
<protein>
    <submittedName>
        <fullName evidence="3">30S ribosomal protein S1</fullName>
    </submittedName>
</protein>
<dbReference type="GO" id="GO:0003729">
    <property type="term" value="F:mRNA binding"/>
    <property type="evidence" value="ECO:0007669"/>
    <property type="project" value="UniProtKB-ARBA"/>
</dbReference>
<dbReference type="PROSITE" id="PS50126">
    <property type="entry name" value="S1"/>
    <property type="match status" value="2"/>
</dbReference>
<dbReference type="GO" id="GO:0006412">
    <property type="term" value="P:translation"/>
    <property type="evidence" value="ECO:0007669"/>
    <property type="project" value="TreeGrafter"/>
</dbReference>
<dbReference type="InterPro" id="IPR003029">
    <property type="entry name" value="S1_domain"/>
</dbReference>
<sequence>MSDNAGTSIATLQPGDEVKGHVRHVGLYGAMVDIGAESDALLHLSQLGRKDFQNLEEVVKLGDEVEAFVLKVDEENKRIALTMVKPPALPWEAVKRGDTYKGTVTRIEPYGVFVDIGAERPGMVHISELTDGYVERPEDVVNIGDEVEARVIKMSRRNRQIDLSMRTPEEEVTAAMAPEEEIPTAMEIALRRAQQHAQRNTTPRKASKGGARRPRRDQDDIYRRTLRDHYGDED</sequence>
<dbReference type="FunFam" id="2.40.50.140:FF:000051">
    <property type="entry name" value="RNA-binding transcriptional accessory protein"/>
    <property type="match status" value="2"/>
</dbReference>
<dbReference type="PANTHER" id="PTHR10724">
    <property type="entry name" value="30S RIBOSOMAL PROTEIN S1"/>
    <property type="match status" value="1"/>
</dbReference>
<evidence type="ECO:0000259" key="2">
    <source>
        <dbReference type="PROSITE" id="PS50126"/>
    </source>
</evidence>
<keyword evidence="4" id="KW-1185">Reference proteome</keyword>
<dbReference type="InterPro" id="IPR050437">
    <property type="entry name" value="Ribos_protein_bS1-like"/>
</dbReference>
<feature type="domain" description="S1 motif" evidence="2">
    <location>
        <begin position="15"/>
        <end position="84"/>
    </location>
</feature>